<dbReference type="InterPro" id="IPR002509">
    <property type="entry name" value="NODB_dom"/>
</dbReference>
<comment type="caution">
    <text evidence="3">The sequence shown here is derived from an EMBL/GenBank/DDBJ whole genome shotgun (WGS) entry which is preliminary data.</text>
</comment>
<feature type="coiled-coil region" evidence="1">
    <location>
        <begin position="24"/>
        <end position="72"/>
    </location>
</feature>
<evidence type="ECO:0000313" key="3">
    <source>
        <dbReference type="EMBL" id="MBZ5753679.1"/>
    </source>
</evidence>
<dbReference type="PANTHER" id="PTHR10587">
    <property type="entry name" value="GLYCOSYL TRANSFERASE-RELATED"/>
    <property type="match status" value="1"/>
</dbReference>
<evidence type="ECO:0000256" key="1">
    <source>
        <dbReference type="SAM" id="Coils"/>
    </source>
</evidence>
<dbReference type="RefSeq" id="WP_224142087.1">
    <property type="nucleotide sequence ID" value="NZ_JAIQUM010000137.1"/>
</dbReference>
<sequence>MSKLNEIGSKEEEISKQLEELQIHKDLETKLEKQSKKSKELENKLKDQKDLIKQLEKEKSELHKELMKYKKVAYLTFDDGPSENTIKILDILKENNIKGTFFVNGRTDQISLNTYKRIIDEGHTIGNHTYSHDYHTLYKSSEGFINDFNHLNTLLKEKLNVSTKFYRFPGGSNNQLSNRYGKKHLTNEIASKLKQQGYIFFDWNVDSMDSKARVVQKDEIVRSVLNGSMNMQQAIVLMHDLQGKHTTVEALPEIIDGLKKQGFAFEGLSEHSYNKQFIATNN</sequence>
<accession>A0ABS7UZJ4</accession>
<dbReference type="CDD" id="cd10944">
    <property type="entry name" value="CE4_SmPgdA_like"/>
    <property type="match status" value="1"/>
</dbReference>
<feature type="domain" description="NodB homology" evidence="2">
    <location>
        <begin position="71"/>
        <end position="266"/>
    </location>
</feature>
<dbReference type="EMBL" id="JAIQUM010000137">
    <property type="protein sequence ID" value="MBZ5753679.1"/>
    <property type="molecule type" value="Genomic_DNA"/>
</dbReference>
<evidence type="ECO:0000313" key="4">
    <source>
        <dbReference type="Proteomes" id="UP001165287"/>
    </source>
</evidence>
<dbReference type="Pfam" id="PF01522">
    <property type="entry name" value="Polysacc_deac_1"/>
    <property type="match status" value="1"/>
</dbReference>
<keyword evidence="1" id="KW-0175">Coiled coil</keyword>
<dbReference type="Proteomes" id="UP001165287">
    <property type="component" value="Unassembled WGS sequence"/>
</dbReference>
<protein>
    <submittedName>
        <fullName evidence="3">Polysaccharide deacetylase family protein</fullName>
    </submittedName>
</protein>
<evidence type="ECO:0000259" key="2">
    <source>
        <dbReference type="PROSITE" id="PS51677"/>
    </source>
</evidence>
<dbReference type="Gene3D" id="3.20.20.370">
    <property type="entry name" value="Glycoside hydrolase/deacetylase"/>
    <property type="match status" value="1"/>
</dbReference>
<dbReference type="PANTHER" id="PTHR10587:SF125">
    <property type="entry name" value="POLYSACCHARIDE DEACETYLASE YHEN-RELATED"/>
    <property type="match status" value="1"/>
</dbReference>
<proteinExistence type="predicted"/>
<gene>
    <name evidence="3" type="ORF">K9V48_26555</name>
</gene>
<dbReference type="PROSITE" id="PS51677">
    <property type="entry name" value="NODB"/>
    <property type="match status" value="1"/>
</dbReference>
<dbReference type="InterPro" id="IPR050248">
    <property type="entry name" value="Polysacc_deacetylase_ArnD"/>
</dbReference>
<name>A0ABS7UZJ4_9BACI</name>
<organism evidence="3 4">
    <name type="scientific">Metabacillus rhizolycopersici</name>
    <dbReference type="NCBI Taxonomy" id="2875709"/>
    <lineage>
        <taxon>Bacteria</taxon>
        <taxon>Bacillati</taxon>
        <taxon>Bacillota</taxon>
        <taxon>Bacilli</taxon>
        <taxon>Bacillales</taxon>
        <taxon>Bacillaceae</taxon>
        <taxon>Metabacillus</taxon>
    </lineage>
</organism>
<dbReference type="InterPro" id="IPR011330">
    <property type="entry name" value="Glyco_hydro/deAcase_b/a-brl"/>
</dbReference>
<keyword evidence="4" id="KW-1185">Reference proteome</keyword>
<dbReference type="SUPFAM" id="SSF88713">
    <property type="entry name" value="Glycoside hydrolase/deacetylase"/>
    <property type="match status" value="1"/>
</dbReference>
<reference evidence="3" key="1">
    <citation type="submission" date="2024-05" db="EMBL/GenBank/DDBJ databases">
        <title>Metabacillus sp. nov., isolated from the rhizosphere soil of tomato plants.</title>
        <authorList>
            <person name="Ma R."/>
        </authorList>
    </citation>
    <scope>NUCLEOTIDE SEQUENCE</scope>
    <source>
        <strain evidence="3">DBTR6</strain>
    </source>
</reference>